<dbReference type="InterPro" id="IPR051028">
    <property type="entry name" value="Mito_Solute_Carrier"/>
</dbReference>
<evidence type="ECO:0000256" key="4">
    <source>
        <dbReference type="ARBA" id="ARBA00022692"/>
    </source>
</evidence>
<feature type="repeat" description="Solcar" evidence="11">
    <location>
        <begin position="104"/>
        <end position="197"/>
    </location>
</feature>
<evidence type="ECO:0000256" key="3">
    <source>
        <dbReference type="ARBA" id="ARBA00022448"/>
    </source>
</evidence>
<feature type="repeat" description="Solcar" evidence="11">
    <location>
        <begin position="1"/>
        <end position="91"/>
    </location>
</feature>
<dbReference type="InterPro" id="IPR018108">
    <property type="entry name" value="MCP_transmembrane"/>
</dbReference>
<keyword evidence="6" id="KW-0999">Mitochondrion inner membrane</keyword>
<evidence type="ECO:0000256" key="11">
    <source>
        <dbReference type="PROSITE-ProRule" id="PRU00282"/>
    </source>
</evidence>
<keyword evidence="4 11" id="KW-0812">Transmembrane</keyword>
<comment type="subcellular location">
    <subcellularLocation>
        <location evidence="1">Mitochondrion inner membrane</location>
        <topology evidence="1">Multi-pass membrane protein</topology>
    </subcellularLocation>
</comment>
<keyword evidence="10 11" id="KW-0472">Membrane</keyword>
<dbReference type="STRING" id="556484.B7GBP6"/>
<dbReference type="Pfam" id="PF00153">
    <property type="entry name" value="Mito_carr"/>
    <property type="match status" value="3"/>
</dbReference>
<dbReference type="PRINTS" id="PR00926">
    <property type="entry name" value="MITOCARRIER"/>
</dbReference>
<keyword evidence="9" id="KW-0496">Mitochondrion</keyword>
<dbReference type="KEGG" id="pti:PHATRDRAFT_16210"/>
<dbReference type="GO" id="GO:0043490">
    <property type="term" value="P:malate-aspartate shuttle"/>
    <property type="evidence" value="ECO:0007669"/>
    <property type="project" value="TreeGrafter"/>
</dbReference>
<reference evidence="14" key="2">
    <citation type="submission" date="2008-08" db="EMBL/GenBank/DDBJ databases">
        <authorList>
            <consortium name="Diatom Consortium"/>
            <person name="Grigoriev I."/>
            <person name="Grimwood J."/>
            <person name="Kuo A."/>
            <person name="Otillar R.P."/>
            <person name="Salamov A."/>
            <person name="Detter J.C."/>
            <person name="Lindquist E."/>
            <person name="Shapiro H."/>
            <person name="Lucas S."/>
            <person name="Glavina del Rio T."/>
            <person name="Pitluck S."/>
            <person name="Rokhsar D."/>
            <person name="Bowler C."/>
        </authorList>
    </citation>
    <scope>GENOME REANNOTATION</scope>
    <source>
        <strain evidence="14">CCAP 1055/1</strain>
    </source>
</reference>
<dbReference type="GO" id="GO:0005313">
    <property type="term" value="F:L-glutamate transmembrane transporter activity"/>
    <property type="evidence" value="ECO:0007669"/>
    <property type="project" value="TreeGrafter"/>
</dbReference>
<evidence type="ECO:0000256" key="10">
    <source>
        <dbReference type="ARBA" id="ARBA00023136"/>
    </source>
</evidence>
<dbReference type="InterPro" id="IPR023395">
    <property type="entry name" value="MCP_dom_sf"/>
</dbReference>
<keyword evidence="7" id="KW-0106">Calcium</keyword>
<evidence type="ECO:0000256" key="5">
    <source>
        <dbReference type="ARBA" id="ARBA00022737"/>
    </source>
</evidence>
<evidence type="ECO:0000313" key="13">
    <source>
        <dbReference type="EMBL" id="EEC43883.1"/>
    </source>
</evidence>
<dbReference type="GO" id="GO:0015183">
    <property type="term" value="F:L-aspartate transmembrane transporter activity"/>
    <property type="evidence" value="ECO:0007669"/>
    <property type="project" value="TreeGrafter"/>
</dbReference>
<sequence length="295" mass="32010">MQHWSLTAMAGSLGVVLLYPADLIKTRLMNQRVMLHGSTTRRLYPSVLACAQHSIRKEGFLGLYRGLLPPLVGVAPEKAIKLYVNDLLRQAFVTHDDETGKPELSLPFEVLAGACAGACQLLVTNPMEISKIRLQLQGETASLLRAKGLTPPNPQTFTSVLHDLGFPGVYRGASACLLRDIPFSAIYFPIYSFLKEAMVARNDSGQATPIDLLLAGTVAGVPAAWLTTPADVIKTRIQSIPRPGEGSYAGIRDCATKLYHDEGLPALFRGASMRVLRLAPQFGISLLAYEQLAKL</sequence>
<dbReference type="OrthoDB" id="44810at2759"/>
<dbReference type="PROSITE" id="PS50920">
    <property type="entry name" value="SOLCAR"/>
    <property type="match status" value="3"/>
</dbReference>
<keyword evidence="3 12" id="KW-0813">Transport</keyword>
<dbReference type="Gene3D" id="1.50.40.10">
    <property type="entry name" value="Mitochondrial carrier domain"/>
    <property type="match status" value="1"/>
</dbReference>
<evidence type="ECO:0000256" key="6">
    <source>
        <dbReference type="ARBA" id="ARBA00022792"/>
    </source>
</evidence>
<dbReference type="Proteomes" id="UP000000759">
    <property type="component" value="Chromosome 24"/>
</dbReference>
<name>B7GBP6_PHATC</name>
<dbReference type="eggNOG" id="KOG0751">
    <property type="taxonomic scope" value="Eukaryota"/>
</dbReference>
<reference evidence="13 14" key="1">
    <citation type="journal article" date="2008" name="Nature">
        <title>The Phaeodactylum genome reveals the evolutionary history of diatom genomes.</title>
        <authorList>
            <person name="Bowler C."/>
            <person name="Allen A.E."/>
            <person name="Badger J.H."/>
            <person name="Grimwood J."/>
            <person name="Jabbari K."/>
            <person name="Kuo A."/>
            <person name="Maheswari U."/>
            <person name="Martens C."/>
            <person name="Maumus F."/>
            <person name="Otillar R.P."/>
            <person name="Rayko E."/>
            <person name="Salamov A."/>
            <person name="Vandepoele K."/>
            <person name="Beszteri B."/>
            <person name="Gruber A."/>
            <person name="Heijde M."/>
            <person name="Katinka M."/>
            <person name="Mock T."/>
            <person name="Valentin K."/>
            <person name="Verret F."/>
            <person name="Berges J.A."/>
            <person name="Brownlee C."/>
            <person name="Cadoret J.P."/>
            <person name="Chiovitti A."/>
            <person name="Choi C.J."/>
            <person name="Coesel S."/>
            <person name="De Martino A."/>
            <person name="Detter J.C."/>
            <person name="Durkin C."/>
            <person name="Falciatore A."/>
            <person name="Fournet J."/>
            <person name="Haruta M."/>
            <person name="Huysman M.J."/>
            <person name="Jenkins B.D."/>
            <person name="Jiroutova K."/>
            <person name="Jorgensen R.E."/>
            <person name="Joubert Y."/>
            <person name="Kaplan A."/>
            <person name="Kroger N."/>
            <person name="Kroth P.G."/>
            <person name="La Roche J."/>
            <person name="Lindquist E."/>
            <person name="Lommer M."/>
            <person name="Martin-Jezequel V."/>
            <person name="Lopez P.J."/>
            <person name="Lucas S."/>
            <person name="Mangogna M."/>
            <person name="McGinnis K."/>
            <person name="Medlin L.K."/>
            <person name="Montsant A."/>
            <person name="Oudot-Le Secq M.P."/>
            <person name="Napoli C."/>
            <person name="Obornik M."/>
            <person name="Parker M.S."/>
            <person name="Petit J.L."/>
            <person name="Porcel B.M."/>
            <person name="Poulsen N."/>
            <person name="Robison M."/>
            <person name="Rychlewski L."/>
            <person name="Rynearson T.A."/>
            <person name="Schmutz J."/>
            <person name="Shapiro H."/>
            <person name="Siaut M."/>
            <person name="Stanley M."/>
            <person name="Sussman M.R."/>
            <person name="Taylor A.R."/>
            <person name="Vardi A."/>
            <person name="von Dassow P."/>
            <person name="Vyverman W."/>
            <person name="Willis A."/>
            <person name="Wyrwicz L.S."/>
            <person name="Rokhsar D.S."/>
            <person name="Weissenbach J."/>
            <person name="Armbrust E.V."/>
            <person name="Green B.R."/>
            <person name="Van de Peer Y."/>
            <person name="Grigoriev I.V."/>
        </authorList>
    </citation>
    <scope>NUCLEOTIDE SEQUENCE [LARGE SCALE GENOMIC DNA]</scope>
    <source>
        <strain evidence="13 14">CCAP 1055/1</strain>
    </source>
</reference>
<evidence type="ECO:0000256" key="2">
    <source>
        <dbReference type="ARBA" id="ARBA00006375"/>
    </source>
</evidence>
<feature type="repeat" description="Solcar" evidence="11">
    <location>
        <begin position="207"/>
        <end position="295"/>
    </location>
</feature>
<dbReference type="AlphaFoldDB" id="B7GBP6"/>
<evidence type="ECO:0000256" key="9">
    <source>
        <dbReference type="ARBA" id="ARBA00023128"/>
    </source>
</evidence>
<dbReference type="RefSeq" id="XP_002184484.1">
    <property type="nucleotide sequence ID" value="XM_002184448.1"/>
</dbReference>
<dbReference type="InterPro" id="IPR002067">
    <property type="entry name" value="MCP"/>
</dbReference>
<feature type="non-terminal residue" evidence="13">
    <location>
        <position position="295"/>
    </location>
</feature>
<evidence type="ECO:0000313" key="14">
    <source>
        <dbReference type="Proteomes" id="UP000000759"/>
    </source>
</evidence>
<dbReference type="EMBL" id="CM000626">
    <property type="protein sequence ID" value="EEC43883.1"/>
    <property type="molecule type" value="Genomic_DNA"/>
</dbReference>
<organism evidence="13 14">
    <name type="scientific">Phaeodactylum tricornutum (strain CCAP 1055/1)</name>
    <dbReference type="NCBI Taxonomy" id="556484"/>
    <lineage>
        <taxon>Eukaryota</taxon>
        <taxon>Sar</taxon>
        <taxon>Stramenopiles</taxon>
        <taxon>Ochrophyta</taxon>
        <taxon>Bacillariophyta</taxon>
        <taxon>Bacillariophyceae</taxon>
        <taxon>Bacillariophycidae</taxon>
        <taxon>Naviculales</taxon>
        <taxon>Phaeodactylaceae</taxon>
        <taxon>Phaeodactylum</taxon>
    </lineage>
</organism>
<keyword evidence="5" id="KW-0677">Repeat</keyword>
<evidence type="ECO:0008006" key="15">
    <source>
        <dbReference type="Google" id="ProtNLM"/>
    </source>
</evidence>
<dbReference type="PANTHER" id="PTHR45678">
    <property type="entry name" value="MITOCHONDRIAL 2-OXODICARBOXYLATE CARRIER 1-RELATED"/>
    <property type="match status" value="1"/>
</dbReference>
<keyword evidence="14" id="KW-1185">Reference proteome</keyword>
<dbReference type="PaxDb" id="2850-Phatr16210"/>
<protein>
    <recommendedName>
        <fullName evidence="15">Mitochondrial carrier protein</fullName>
    </recommendedName>
</protein>
<dbReference type="FunFam" id="1.50.40.10:FF:000004">
    <property type="entry name" value="Calcium-binding mitochondrial carrier protein Aralar1"/>
    <property type="match status" value="1"/>
</dbReference>
<dbReference type="PANTHER" id="PTHR45678:SF9">
    <property type="entry name" value="CALCIUM-BINDING MITOCHONDRIAL CARRIER PROTEIN ARALAR1"/>
    <property type="match status" value="1"/>
</dbReference>
<dbReference type="InParanoid" id="B7GBP6"/>
<dbReference type="GeneID" id="7198420"/>
<gene>
    <name evidence="13" type="ORF">PHATRDRAFT_16210</name>
</gene>
<evidence type="ECO:0000256" key="7">
    <source>
        <dbReference type="ARBA" id="ARBA00022837"/>
    </source>
</evidence>
<dbReference type="SUPFAM" id="SSF103506">
    <property type="entry name" value="Mitochondrial carrier"/>
    <property type="match status" value="1"/>
</dbReference>
<dbReference type="HOGENOM" id="CLU_298363_0_0_1"/>
<proteinExistence type="inferred from homology"/>
<evidence type="ECO:0000256" key="1">
    <source>
        <dbReference type="ARBA" id="ARBA00004448"/>
    </source>
</evidence>
<comment type="similarity">
    <text evidence="2 12">Belongs to the mitochondrial carrier (TC 2.A.29) family.</text>
</comment>
<evidence type="ECO:0000256" key="8">
    <source>
        <dbReference type="ARBA" id="ARBA00022989"/>
    </source>
</evidence>
<accession>B7GBP6</accession>
<keyword evidence="8" id="KW-1133">Transmembrane helix</keyword>
<evidence type="ECO:0000256" key="12">
    <source>
        <dbReference type="RuleBase" id="RU000488"/>
    </source>
</evidence>
<dbReference type="GO" id="GO:0005743">
    <property type="term" value="C:mitochondrial inner membrane"/>
    <property type="evidence" value="ECO:0007669"/>
    <property type="project" value="UniProtKB-SubCell"/>
</dbReference>